<dbReference type="EMBL" id="FNZH01000004">
    <property type="protein sequence ID" value="SEJ48421.1"/>
    <property type="molecule type" value="Genomic_DNA"/>
</dbReference>
<dbReference type="InterPro" id="IPR013783">
    <property type="entry name" value="Ig-like_fold"/>
</dbReference>
<protein>
    <submittedName>
        <fullName evidence="3">NPCBM-associated, NEW3 domain of alpha-galactosidase</fullName>
    </submittedName>
</protein>
<evidence type="ECO:0000313" key="3">
    <source>
        <dbReference type="EMBL" id="SEJ48421.1"/>
    </source>
</evidence>
<dbReference type="Pfam" id="PF10633">
    <property type="entry name" value="NPCBM_assoc"/>
    <property type="match status" value="2"/>
</dbReference>
<dbReference type="Proteomes" id="UP000199403">
    <property type="component" value="Unassembled WGS sequence"/>
</dbReference>
<organism evidence="3 4">
    <name type="scientific">Cyclobacterium xiamenense</name>
    <dbReference type="NCBI Taxonomy" id="1297121"/>
    <lineage>
        <taxon>Bacteria</taxon>
        <taxon>Pseudomonadati</taxon>
        <taxon>Bacteroidota</taxon>
        <taxon>Cytophagia</taxon>
        <taxon>Cytophagales</taxon>
        <taxon>Cyclobacteriaceae</taxon>
        <taxon>Cyclobacterium</taxon>
    </lineage>
</organism>
<reference evidence="4" key="1">
    <citation type="submission" date="2016-10" db="EMBL/GenBank/DDBJ databases">
        <authorList>
            <person name="Varghese N."/>
            <person name="Submissions S."/>
        </authorList>
    </citation>
    <scope>NUCLEOTIDE SEQUENCE [LARGE SCALE GENOMIC DNA]</scope>
    <source>
        <strain evidence="4">IBRC-M 10761</strain>
    </source>
</reference>
<feature type="domain" description="Alpha-galactosidase NEW3" evidence="2">
    <location>
        <begin position="166"/>
        <end position="240"/>
    </location>
</feature>
<keyword evidence="1" id="KW-0812">Transmembrane</keyword>
<feature type="domain" description="Alpha-galactosidase NEW3" evidence="2">
    <location>
        <begin position="59"/>
        <end position="132"/>
    </location>
</feature>
<gene>
    <name evidence="3" type="ORF">SAMN05192553_104220</name>
</gene>
<evidence type="ECO:0000256" key="1">
    <source>
        <dbReference type="SAM" id="Phobius"/>
    </source>
</evidence>
<accession>A0A1H6Z4R0</accession>
<keyword evidence="4" id="KW-1185">Reference proteome</keyword>
<keyword evidence="1" id="KW-0472">Membrane</keyword>
<dbReference type="STRING" id="1416801.SAMN05192553_104220"/>
<evidence type="ECO:0000259" key="2">
    <source>
        <dbReference type="Pfam" id="PF10633"/>
    </source>
</evidence>
<dbReference type="OrthoDB" id="8631677at2"/>
<keyword evidence="1" id="KW-1133">Transmembrane helix</keyword>
<dbReference type="PANTHER" id="PTHR39198:SF1">
    <property type="entry name" value="ALPHA-GALACTOSIDASE NEW3 DOMAIN-CONTAINING PROTEIN"/>
    <property type="match status" value="1"/>
</dbReference>
<dbReference type="PANTHER" id="PTHR39198">
    <property type="entry name" value="HYPOTHETICAL MEMBRANE PROTEIN, CONSERVED"/>
    <property type="match status" value="1"/>
</dbReference>
<proteinExistence type="predicted"/>
<dbReference type="AlphaFoldDB" id="A0A1H6Z4R0"/>
<sequence>MNSAGNFNRKSSSRGVYCLFAFLVVFGFLLPLKVPAQDSRDGSSFTASLLNIEAPVNETFRYQATLTNNSDQARIYQLSAEMPEGWRVAFKARGSQITSLNVEPGRTESLTIEIRPAYGAAPSTYPVPVQARAANETLSLDLEAVIEGSHEMELTTPTGRLSGEITEGEKAEILLQVKNTGSLALNDITFSSQTPPNWQATFSPAEIQQLDPGETMDVIAMLSVPDKTLAGDYVSKFTAKNAPSTSTATFRMTVKTSMLSGWVGILVILLAIGFVFYLIRKFGRR</sequence>
<dbReference type="InterPro" id="IPR018905">
    <property type="entry name" value="A-galactase_NEW3"/>
</dbReference>
<feature type="transmembrane region" description="Helical" evidence="1">
    <location>
        <begin position="259"/>
        <end position="279"/>
    </location>
</feature>
<name>A0A1H6Z4R0_9BACT</name>
<evidence type="ECO:0000313" key="4">
    <source>
        <dbReference type="Proteomes" id="UP000199403"/>
    </source>
</evidence>
<dbReference type="Gene3D" id="2.60.40.10">
    <property type="entry name" value="Immunoglobulins"/>
    <property type="match status" value="1"/>
</dbReference>
<dbReference type="RefSeq" id="WP_092175460.1">
    <property type="nucleotide sequence ID" value="NZ_FNZH01000004.1"/>
</dbReference>